<comment type="catalytic activity">
    <reaction evidence="9">
        <text>L-seryl-[protein] + ATP = O-phospho-L-seryl-[protein] + ADP + H(+)</text>
        <dbReference type="Rhea" id="RHEA:17989"/>
        <dbReference type="Rhea" id="RHEA-COMP:9863"/>
        <dbReference type="Rhea" id="RHEA-COMP:11604"/>
        <dbReference type="ChEBI" id="CHEBI:15378"/>
        <dbReference type="ChEBI" id="CHEBI:29999"/>
        <dbReference type="ChEBI" id="CHEBI:30616"/>
        <dbReference type="ChEBI" id="CHEBI:83421"/>
        <dbReference type="ChEBI" id="CHEBI:456216"/>
        <dbReference type="EC" id="2.7.11.1"/>
    </reaction>
</comment>
<reference evidence="12" key="1">
    <citation type="journal article" date="2015" name="BMC Genomics">
        <title>Genomic and transcriptomic analysis of the endophytic fungus Pestalotiopsis fici reveals its lifestyle and high potential for synthesis of natural products.</title>
        <authorList>
            <person name="Wang X."/>
            <person name="Zhang X."/>
            <person name="Liu L."/>
            <person name="Xiang M."/>
            <person name="Wang W."/>
            <person name="Sun X."/>
            <person name="Che Y."/>
            <person name="Guo L."/>
            <person name="Liu G."/>
            <person name="Guo L."/>
            <person name="Wang C."/>
            <person name="Yin W.B."/>
            <person name="Stadler M."/>
            <person name="Zhang X."/>
            <person name="Liu X."/>
        </authorList>
    </citation>
    <scope>NUCLEOTIDE SEQUENCE [LARGE SCALE GENOMIC DNA]</scope>
    <source>
        <strain evidence="12">W106-1 / CGMCC3.15140</strain>
    </source>
</reference>
<evidence type="ECO:0000256" key="4">
    <source>
        <dbReference type="ARBA" id="ARBA00013948"/>
    </source>
</evidence>
<evidence type="ECO:0000256" key="8">
    <source>
        <dbReference type="ARBA" id="ARBA00047899"/>
    </source>
</evidence>
<gene>
    <name evidence="11" type="ORF">PFICI_05937</name>
</gene>
<dbReference type="Pfam" id="PF00069">
    <property type="entry name" value="Pkinase"/>
    <property type="match status" value="1"/>
</dbReference>
<sequence>MHPLPYHGSSSNFYQAEPEVVLKAPMRIRVQNENRKALEEQNSKAIDVERRILEVLGKHPRIVPYLRFDQSGIHLAKAKLGDLQNYIDSYHTELHPLQRYKICEQVTEAVVHVHERGVIHSDLRLENVLVEQVNESSVSVWLCDFGGSTCDQLGLDGGHLPDTPFFDPRLRWLSTQATDIFSLGSISILLRWDTGHL</sequence>
<evidence type="ECO:0000313" key="11">
    <source>
        <dbReference type="EMBL" id="ETS84061.1"/>
    </source>
</evidence>
<dbReference type="AlphaFoldDB" id="W3XFS0"/>
<organism evidence="11 12">
    <name type="scientific">Pestalotiopsis fici (strain W106-1 / CGMCC3.15140)</name>
    <dbReference type="NCBI Taxonomy" id="1229662"/>
    <lineage>
        <taxon>Eukaryota</taxon>
        <taxon>Fungi</taxon>
        <taxon>Dikarya</taxon>
        <taxon>Ascomycota</taxon>
        <taxon>Pezizomycotina</taxon>
        <taxon>Sordariomycetes</taxon>
        <taxon>Xylariomycetidae</taxon>
        <taxon>Amphisphaeriales</taxon>
        <taxon>Sporocadaceae</taxon>
        <taxon>Pestalotiopsis</taxon>
    </lineage>
</organism>
<evidence type="ECO:0000259" key="10">
    <source>
        <dbReference type="PROSITE" id="PS50011"/>
    </source>
</evidence>
<dbReference type="OMA" id="RYKICEQ"/>
<proteinExistence type="predicted"/>
<dbReference type="EMBL" id="KI912111">
    <property type="protein sequence ID" value="ETS84061.1"/>
    <property type="molecule type" value="Genomic_DNA"/>
</dbReference>
<dbReference type="InterPro" id="IPR011009">
    <property type="entry name" value="Kinase-like_dom_sf"/>
</dbReference>
<evidence type="ECO:0000256" key="9">
    <source>
        <dbReference type="ARBA" id="ARBA00048679"/>
    </source>
</evidence>
<dbReference type="SUPFAM" id="SSF56112">
    <property type="entry name" value="Protein kinase-like (PK-like)"/>
    <property type="match status" value="1"/>
</dbReference>
<dbReference type="PROSITE" id="PS50011">
    <property type="entry name" value="PROTEIN_KINASE_DOM"/>
    <property type="match status" value="1"/>
</dbReference>
<dbReference type="HOGENOM" id="CLU_000288_31_4_1"/>
<dbReference type="GO" id="GO:0005634">
    <property type="term" value="C:nucleus"/>
    <property type="evidence" value="ECO:0007669"/>
    <property type="project" value="TreeGrafter"/>
</dbReference>
<dbReference type="PANTHER" id="PTHR44167:SF24">
    <property type="entry name" value="SERINE_THREONINE-PROTEIN KINASE CHK2"/>
    <property type="match status" value="1"/>
</dbReference>
<dbReference type="GO" id="GO:0004674">
    <property type="term" value="F:protein serine/threonine kinase activity"/>
    <property type="evidence" value="ECO:0007669"/>
    <property type="project" value="UniProtKB-EC"/>
</dbReference>
<comment type="subunit">
    <text evidence="2">Component of the EKC/KEOPS complex composed of at least BUD32, CGI121, GON7, KAE1 and PCC1; the whole complex dimerizes.</text>
</comment>
<accession>W3XFS0</accession>
<comment type="function">
    <text evidence="1">Component of the EKC/KEOPS complex that is required for the formation of a threonylcarbamoyl group on adenosine at position 37 (t(6)A37) in tRNAs that read codons beginning with adenine. The complex is probably involved in the transfer of the threonylcarbamoyl moiety of threonylcarbamoyl-AMP (TC-AMP) to the N6 group of A37. BUD32 has ATPase activity in the context of the EKC/KEOPS complex and likely plays a supporting role to the catalytic subunit KAE1. The EKC/KEOPS complex also promotes both telomere uncapping and telomere elongation. The complex is required for efficient recruitment of transcriptional coactivators.</text>
</comment>
<dbReference type="GO" id="GO:0005524">
    <property type="term" value="F:ATP binding"/>
    <property type="evidence" value="ECO:0007669"/>
    <property type="project" value="InterPro"/>
</dbReference>
<evidence type="ECO:0000256" key="1">
    <source>
        <dbReference type="ARBA" id="ARBA00003747"/>
    </source>
</evidence>
<dbReference type="InterPro" id="IPR000719">
    <property type="entry name" value="Prot_kinase_dom"/>
</dbReference>
<dbReference type="OrthoDB" id="4757017at2759"/>
<dbReference type="GO" id="GO:0005737">
    <property type="term" value="C:cytoplasm"/>
    <property type="evidence" value="ECO:0007669"/>
    <property type="project" value="TreeGrafter"/>
</dbReference>
<dbReference type="GeneID" id="19270950"/>
<dbReference type="Gene3D" id="1.10.510.10">
    <property type="entry name" value="Transferase(Phosphotransferase) domain 1"/>
    <property type="match status" value="1"/>
</dbReference>
<dbReference type="Proteomes" id="UP000030651">
    <property type="component" value="Unassembled WGS sequence"/>
</dbReference>
<dbReference type="KEGG" id="pfy:PFICI_05937"/>
<feature type="domain" description="Protein kinase" evidence="10">
    <location>
        <begin position="1"/>
        <end position="197"/>
    </location>
</feature>
<keyword evidence="12" id="KW-1185">Reference proteome</keyword>
<dbReference type="RefSeq" id="XP_007832709.1">
    <property type="nucleotide sequence ID" value="XM_007834518.1"/>
</dbReference>
<evidence type="ECO:0000313" key="12">
    <source>
        <dbReference type="Proteomes" id="UP000030651"/>
    </source>
</evidence>
<dbReference type="eggNOG" id="KOG0192">
    <property type="taxonomic scope" value="Eukaryota"/>
</dbReference>
<protein>
    <recommendedName>
        <fullName evidence="5">EKC/KEOPS complex subunit BUD32</fullName>
        <ecNumber evidence="3">2.7.11.1</ecNumber>
    </recommendedName>
    <alternativeName>
        <fullName evidence="6 7">Atypical Serine/threonine protein kinase BUD32</fullName>
    </alternativeName>
    <alternativeName>
        <fullName evidence="4">EKC/KEOPS complex subunit bud32</fullName>
    </alternativeName>
</protein>
<dbReference type="SMART" id="SM00220">
    <property type="entry name" value="S_TKc"/>
    <property type="match status" value="1"/>
</dbReference>
<evidence type="ECO:0000256" key="3">
    <source>
        <dbReference type="ARBA" id="ARBA00012513"/>
    </source>
</evidence>
<dbReference type="InParanoid" id="W3XFS0"/>
<name>W3XFS0_PESFW</name>
<evidence type="ECO:0000256" key="6">
    <source>
        <dbReference type="ARBA" id="ARBA00030980"/>
    </source>
</evidence>
<dbReference type="GO" id="GO:0044773">
    <property type="term" value="P:mitotic DNA damage checkpoint signaling"/>
    <property type="evidence" value="ECO:0007669"/>
    <property type="project" value="TreeGrafter"/>
</dbReference>
<dbReference type="EC" id="2.7.11.1" evidence="3"/>
<dbReference type="PROSITE" id="PS00109">
    <property type="entry name" value="PROTEIN_KINASE_TYR"/>
    <property type="match status" value="1"/>
</dbReference>
<evidence type="ECO:0000256" key="7">
    <source>
        <dbReference type="ARBA" id="ARBA00033194"/>
    </source>
</evidence>
<evidence type="ECO:0000256" key="5">
    <source>
        <dbReference type="ARBA" id="ARBA00019973"/>
    </source>
</evidence>
<dbReference type="STRING" id="1229662.W3XFS0"/>
<dbReference type="PANTHER" id="PTHR44167">
    <property type="entry name" value="OVARIAN-SPECIFIC SERINE/THREONINE-PROTEIN KINASE LOK-RELATED"/>
    <property type="match status" value="1"/>
</dbReference>
<comment type="catalytic activity">
    <reaction evidence="8">
        <text>L-threonyl-[protein] + ATP = O-phospho-L-threonyl-[protein] + ADP + H(+)</text>
        <dbReference type="Rhea" id="RHEA:46608"/>
        <dbReference type="Rhea" id="RHEA-COMP:11060"/>
        <dbReference type="Rhea" id="RHEA-COMP:11605"/>
        <dbReference type="ChEBI" id="CHEBI:15378"/>
        <dbReference type="ChEBI" id="CHEBI:30013"/>
        <dbReference type="ChEBI" id="CHEBI:30616"/>
        <dbReference type="ChEBI" id="CHEBI:61977"/>
        <dbReference type="ChEBI" id="CHEBI:456216"/>
        <dbReference type="EC" id="2.7.11.1"/>
    </reaction>
</comment>
<evidence type="ECO:0000256" key="2">
    <source>
        <dbReference type="ARBA" id="ARBA00011534"/>
    </source>
</evidence>
<dbReference type="InterPro" id="IPR008266">
    <property type="entry name" value="Tyr_kinase_AS"/>
</dbReference>